<organism evidence="2 3">
    <name type="scientific">Streptomyces phaeolivaceus</name>
    <dbReference type="NCBI Taxonomy" id="2653200"/>
    <lineage>
        <taxon>Bacteria</taxon>
        <taxon>Bacillati</taxon>
        <taxon>Actinomycetota</taxon>
        <taxon>Actinomycetes</taxon>
        <taxon>Kitasatosporales</taxon>
        <taxon>Streptomycetaceae</taxon>
        <taxon>Streptomyces</taxon>
    </lineage>
</organism>
<dbReference type="InterPro" id="IPR014756">
    <property type="entry name" value="Ig_E-set"/>
</dbReference>
<reference evidence="2 3" key="1">
    <citation type="submission" date="2019-10" db="EMBL/GenBank/DDBJ databases">
        <title>Streptomyces sp. strain GY16 isolated from leaves of Broussonetia papyrifera.</title>
        <authorList>
            <person name="Mo P."/>
        </authorList>
    </citation>
    <scope>NUCLEOTIDE SEQUENCE [LARGE SCALE GENOMIC DNA]</scope>
    <source>
        <strain evidence="2 3">GY16</strain>
    </source>
</reference>
<accession>A0A5P8KC62</accession>
<dbReference type="Proteomes" id="UP000327294">
    <property type="component" value="Chromosome"/>
</dbReference>
<evidence type="ECO:0000313" key="3">
    <source>
        <dbReference type="Proteomes" id="UP000327294"/>
    </source>
</evidence>
<dbReference type="InterPro" id="IPR013783">
    <property type="entry name" value="Ig-like_fold"/>
</dbReference>
<dbReference type="EMBL" id="CP045096">
    <property type="protein sequence ID" value="QFR00369.1"/>
    <property type="molecule type" value="Genomic_DNA"/>
</dbReference>
<gene>
    <name evidence="2" type="ORF">F9278_34090</name>
</gene>
<keyword evidence="3" id="KW-1185">Reference proteome</keyword>
<evidence type="ECO:0000259" key="1">
    <source>
        <dbReference type="Pfam" id="PF09118"/>
    </source>
</evidence>
<dbReference type="KEGG" id="sphv:F9278_34090"/>
<protein>
    <submittedName>
        <fullName evidence="2">DUF1929 domain-containing protein</fullName>
    </submittedName>
</protein>
<dbReference type="Gene3D" id="2.60.40.10">
    <property type="entry name" value="Immunoglobulins"/>
    <property type="match status" value="1"/>
</dbReference>
<evidence type="ECO:0000313" key="2">
    <source>
        <dbReference type="EMBL" id="QFR00369.1"/>
    </source>
</evidence>
<dbReference type="InterPro" id="IPR015202">
    <property type="entry name" value="GO-like_E_set"/>
</dbReference>
<dbReference type="GO" id="GO:0005975">
    <property type="term" value="P:carbohydrate metabolic process"/>
    <property type="evidence" value="ECO:0007669"/>
    <property type="project" value="UniProtKB-ARBA"/>
</dbReference>
<proteinExistence type="predicted"/>
<sequence length="43" mass="4718">MGGAPSITVDVPDDRNLVPPGWYMLFVTDGEGMPSKAKWVQVR</sequence>
<dbReference type="SUPFAM" id="SSF81296">
    <property type="entry name" value="E set domains"/>
    <property type="match status" value="1"/>
</dbReference>
<dbReference type="AlphaFoldDB" id="A0A5P8KC62"/>
<dbReference type="Pfam" id="PF09118">
    <property type="entry name" value="GO-like_E_set"/>
    <property type="match status" value="1"/>
</dbReference>
<feature type="domain" description="Galactose oxidase-like Early set" evidence="1">
    <location>
        <begin position="6"/>
        <end position="42"/>
    </location>
</feature>
<name>A0A5P8KC62_9ACTN</name>